<dbReference type="SUPFAM" id="SSF53850">
    <property type="entry name" value="Periplasmic binding protein-like II"/>
    <property type="match status" value="1"/>
</dbReference>
<organism evidence="2 3">
    <name type="scientific">Flavobacterium psychroterrae</name>
    <dbReference type="NCBI Taxonomy" id="2133767"/>
    <lineage>
        <taxon>Bacteria</taxon>
        <taxon>Pseudomonadati</taxon>
        <taxon>Bacteroidota</taxon>
        <taxon>Flavobacteriia</taxon>
        <taxon>Flavobacteriales</taxon>
        <taxon>Flavobacteriaceae</taxon>
        <taxon>Flavobacterium</taxon>
    </lineage>
</organism>
<dbReference type="InterPro" id="IPR007210">
    <property type="entry name" value="ABC_Gly_betaine_transp_sub-bd"/>
</dbReference>
<dbReference type="Gene3D" id="3.40.190.10">
    <property type="entry name" value="Periplasmic binding protein-like II"/>
    <property type="match status" value="1"/>
</dbReference>
<dbReference type="EMBL" id="JAGYVZ010000025">
    <property type="protein sequence ID" value="MBS7233452.1"/>
    <property type="molecule type" value="Genomic_DNA"/>
</dbReference>
<evidence type="ECO:0000313" key="2">
    <source>
        <dbReference type="EMBL" id="MBS7233452.1"/>
    </source>
</evidence>
<sequence>MSDAIDFYPEYTGTGLLVLLKPSAQLVEKLSKDEIKTYNYVQAEFQKQYALQWLKPIGFNNTYALMMRKKQAQELNITTISGLKKYIDENP</sequence>
<accession>A0ABS5PGQ9</accession>
<proteinExistence type="predicted"/>
<dbReference type="Proteomes" id="UP000722625">
    <property type="component" value="Unassembled WGS sequence"/>
</dbReference>
<protein>
    <recommendedName>
        <fullName evidence="1">ABC-type glycine betaine transport system substrate-binding domain-containing protein</fullName>
    </recommendedName>
</protein>
<dbReference type="Pfam" id="PF04069">
    <property type="entry name" value="OpuAC"/>
    <property type="match status" value="1"/>
</dbReference>
<name>A0ABS5PGQ9_9FLAO</name>
<keyword evidence="3" id="KW-1185">Reference proteome</keyword>
<evidence type="ECO:0000313" key="3">
    <source>
        <dbReference type="Proteomes" id="UP000722625"/>
    </source>
</evidence>
<evidence type="ECO:0000259" key="1">
    <source>
        <dbReference type="Pfam" id="PF04069"/>
    </source>
</evidence>
<reference evidence="2 3" key="1">
    <citation type="journal article" date="2018" name="Int. J. Syst. Evol. Microbiol.">
        <title>Flavobacterium chryseum sp. nov. and Flavobacterium psychroterrae sp. nov., novel environmental bacteria isolated from Antarctica.</title>
        <authorList>
            <person name="Kralova S."/>
            <person name="Svec P."/>
            <person name="Busse H.J."/>
            <person name="Stankova E."/>
            <person name="Vaczi P."/>
            <person name="Sedlacek I."/>
        </authorList>
    </citation>
    <scope>NUCLEOTIDE SEQUENCE [LARGE SCALE GENOMIC DNA]</scope>
    <source>
        <strain evidence="2 3">CCM 8827</strain>
    </source>
</reference>
<feature type="domain" description="ABC-type glycine betaine transport system substrate-binding" evidence="1">
    <location>
        <begin position="4"/>
        <end position="88"/>
    </location>
</feature>
<gene>
    <name evidence="2" type="ORF">KHA90_20775</name>
</gene>
<dbReference type="RefSeq" id="WP_213305917.1">
    <property type="nucleotide sequence ID" value="NZ_JAGYVZ010000025.1"/>
</dbReference>
<comment type="caution">
    <text evidence="2">The sequence shown here is derived from an EMBL/GenBank/DDBJ whole genome shotgun (WGS) entry which is preliminary data.</text>
</comment>